<organism evidence="2 3">
    <name type="scientific">Diploptera punctata</name>
    <name type="common">Pacific beetle cockroach</name>
    <dbReference type="NCBI Taxonomy" id="6984"/>
    <lineage>
        <taxon>Eukaryota</taxon>
        <taxon>Metazoa</taxon>
        <taxon>Ecdysozoa</taxon>
        <taxon>Arthropoda</taxon>
        <taxon>Hexapoda</taxon>
        <taxon>Insecta</taxon>
        <taxon>Pterygota</taxon>
        <taxon>Neoptera</taxon>
        <taxon>Polyneoptera</taxon>
        <taxon>Dictyoptera</taxon>
        <taxon>Blattodea</taxon>
        <taxon>Blaberoidea</taxon>
        <taxon>Blaberidae</taxon>
        <taxon>Diplopterinae</taxon>
        <taxon>Diploptera</taxon>
    </lineage>
</organism>
<reference evidence="2" key="1">
    <citation type="journal article" date="2023" name="IScience">
        <title>Live-bearing cockroach genome reveals convergent evolutionary mechanisms linked to viviparity in insects and beyond.</title>
        <authorList>
            <person name="Fouks B."/>
            <person name="Harrison M.C."/>
            <person name="Mikhailova A.A."/>
            <person name="Marchal E."/>
            <person name="English S."/>
            <person name="Carruthers M."/>
            <person name="Jennings E.C."/>
            <person name="Chiamaka E.L."/>
            <person name="Frigard R.A."/>
            <person name="Pippel M."/>
            <person name="Attardo G.M."/>
            <person name="Benoit J.B."/>
            <person name="Bornberg-Bauer E."/>
            <person name="Tobe S.S."/>
        </authorList>
    </citation>
    <scope>NUCLEOTIDE SEQUENCE</scope>
    <source>
        <strain evidence="2">Stay&amp;Tobe</strain>
    </source>
</reference>
<feature type="compositionally biased region" description="Basic and acidic residues" evidence="1">
    <location>
        <begin position="21"/>
        <end position="32"/>
    </location>
</feature>
<keyword evidence="3" id="KW-1185">Reference proteome</keyword>
<feature type="region of interest" description="Disordered" evidence="1">
    <location>
        <begin position="1"/>
        <end position="58"/>
    </location>
</feature>
<name>A0AAD8A837_DIPPU</name>
<dbReference type="AlphaFoldDB" id="A0AAD8A837"/>
<evidence type="ECO:0000313" key="2">
    <source>
        <dbReference type="EMBL" id="KAJ9594108.1"/>
    </source>
</evidence>
<evidence type="ECO:0000313" key="3">
    <source>
        <dbReference type="Proteomes" id="UP001233999"/>
    </source>
</evidence>
<feature type="non-terminal residue" evidence="2">
    <location>
        <position position="1"/>
    </location>
</feature>
<dbReference type="Proteomes" id="UP001233999">
    <property type="component" value="Unassembled WGS sequence"/>
</dbReference>
<gene>
    <name evidence="2" type="ORF">L9F63_014474</name>
</gene>
<protein>
    <submittedName>
        <fullName evidence="2">Uncharacterized protein</fullName>
    </submittedName>
</protein>
<reference evidence="2" key="2">
    <citation type="submission" date="2023-05" db="EMBL/GenBank/DDBJ databases">
        <authorList>
            <person name="Fouks B."/>
        </authorList>
    </citation>
    <scope>NUCLEOTIDE SEQUENCE</scope>
    <source>
        <strain evidence="2">Stay&amp;Tobe</strain>
        <tissue evidence="2">Testes</tissue>
    </source>
</reference>
<proteinExistence type="predicted"/>
<accession>A0AAD8A837</accession>
<dbReference type="EMBL" id="JASPKZ010003068">
    <property type="protein sequence ID" value="KAJ9594108.1"/>
    <property type="molecule type" value="Genomic_DNA"/>
</dbReference>
<sequence length="58" mass="6708">SKPDSNRVKTRLEQSQNPTRTESKPDSKRFKTDYNSQNKNNVEERTTGNKVQDAPKQT</sequence>
<feature type="non-terminal residue" evidence="2">
    <location>
        <position position="58"/>
    </location>
</feature>
<feature type="compositionally biased region" description="Basic and acidic residues" evidence="1">
    <location>
        <begin position="1"/>
        <end position="12"/>
    </location>
</feature>
<evidence type="ECO:0000256" key="1">
    <source>
        <dbReference type="SAM" id="MobiDB-lite"/>
    </source>
</evidence>
<comment type="caution">
    <text evidence="2">The sequence shown here is derived from an EMBL/GenBank/DDBJ whole genome shotgun (WGS) entry which is preliminary data.</text>
</comment>